<evidence type="ECO:0000313" key="1">
    <source>
        <dbReference type="EMBL" id="PWC12259.1"/>
    </source>
</evidence>
<keyword evidence="1" id="KW-0808">Transferase</keyword>
<dbReference type="Gene3D" id="3.90.1480.10">
    <property type="entry name" value="Alpha-2,3-sialyltransferase"/>
    <property type="match status" value="1"/>
</dbReference>
<keyword evidence="2" id="KW-1185">Reference proteome</keyword>
<dbReference type="AlphaFoldDB" id="A0A2U1TS85"/>
<protein>
    <submittedName>
        <fullName evidence="1">Sugar glycosyltransferase</fullName>
    </submittedName>
</protein>
<organism evidence="1 2">
    <name type="scientific">Brenneria roseae subsp. americana</name>
    <dbReference type="NCBI Taxonomy" id="1508507"/>
    <lineage>
        <taxon>Bacteria</taxon>
        <taxon>Pseudomonadati</taxon>
        <taxon>Pseudomonadota</taxon>
        <taxon>Gammaproteobacteria</taxon>
        <taxon>Enterobacterales</taxon>
        <taxon>Pectobacteriaceae</taxon>
        <taxon>Brenneria</taxon>
    </lineage>
</organism>
<gene>
    <name evidence="1" type="ORF">B4923_10435</name>
</gene>
<evidence type="ECO:0000313" key="2">
    <source>
        <dbReference type="Proteomes" id="UP000245138"/>
    </source>
</evidence>
<dbReference type="OrthoDB" id="9177936at2"/>
<name>A0A2U1TS85_9GAMM</name>
<reference evidence="1 2" key="1">
    <citation type="submission" date="2018-04" db="EMBL/GenBank/DDBJ databases">
        <title>Brenneria corticis sp.nov.</title>
        <authorList>
            <person name="Li Y."/>
        </authorList>
    </citation>
    <scope>NUCLEOTIDE SEQUENCE [LARGE SCALE GENOMIC DNA]</scope>
    <source>
        <strain evidence="1 2">LMG 27715</strain>
    </source>
</reference>
<proteinExistence type="predicted"/>
<accession>A0A2U1TS85</accession>
<sequence>MKRTTTHLINEIYKAFYRITHSKRYKHNRKRWPHVKITRGEHGDITFFNYKGKPFPIVPLSILKGQFDKKILLVASGPSVNEIPFIKEKNPPAMGVNGAYSIKDKVDFSFYIITDINFFDQRPEIIKNIISDKEILLFLQPDGLVNIIEKFGLDTISCKVALIEDAYKRTYEPKFSIEEIKNNNQRSKSIYFYDKKDESEEDIAFEKNISNGVFPGKTVVYWALQVIIYMGFKDIYIAGLDMNNFDKPRFYESEKDKVYSQLEMNFEKNILPSFIHMSDIANKNKIRITNLSMNSAIPEKVFKKADYISTL</sequence>
<comment type="caution">
    <text evidence="1">The sequence shown here is derived from an EMBL/GenBank/DDBJ whole genome shotgun (WGS) entry which is preliminary data.</text>
</comment>
<dbReference type="RefSeq" id="WP_109054305.1">
    <property type="nucleotide sequence ID" value="NZ_QDKJ01000007.1"/>
</dbReference>
<dbReference type="GO" id="GO:0016740">
    <property type="term" value="F:transferase activity"/>
    <property type="evidence" value="ECO:0007669"/>
    <property type="project" value="UniProtKB-KW"/>
</dbReference>
<dbReference type="EMBL" id="QDKJ01000007">
    <property type="protein sequence ID" value="PWC12259.1"/>
    <property type="molecule type" value="Genomic_DNA"/>
</dbReference>
<dbReference type="Proteomes" id="UP000245138">
    <property type="component" value="Unassembled WGS sequence"/>
</dbReference>